<dbReference type="Proteomes" id="UP000177011">
    <property type="component" value="Unassembled WGS sequence"/>
</dbReference>
<dbReference type="AlphaFoldDB" id="A0A1F8DWY0"/>
<proteinExistence type="predicted"/>
<name>A0A1F8DWY0_9BACT</name>
<protein>
    <submittedName>
        <fullName evidence="1">Uncharacterized protein</fullName>
    </submittedName>
</protein>
<reference evidence="1 2" key="1">
    <citation type="journal article" date="2016" name="Nat. Commun.">
        <title>Thousands of microbial genomes shed light on interconnected biogeochemical processes in an aquifer system.</title>
        <authorList>
            <person name="Anantharaman K."/>
            <person name="Brown C.T."/>
            <person name="Hug L.A."/>
            <person name="Sharon I."/>
            <person name="Castelle C.J."/>
            <person name="Probst A.J."/>
            <person name="Thomas B.C."/>
            <person name="Singh A."/>
            <person name="Wilkins M.J."/>
            <person name="Karaoz U."/>
            <person name="Brodie E.L."/>
            <person name="Williams K.H."/>
            <person name="Hubbard S.S."/>
            <person name="Banfield J.F."/>
        </authorList>
    </citation>
    <scope>NUCLEOTIDE SEQUENCE [LARGE SCALE GENOMIC DNA]</scope>
</reference>
<organism evidence="1 2">
    <name type="scientific">Candidatus Wolfebacteria bacterium RIFCSPLOWO2_01_FULL_47_17b</name>
    <dbReference type="NCBI Taxonomy" id="1802558"/>
    <lineage>
        <taxon>Bacteria</taxon>
        <taxon>Candidatus Wolfeibacteriota</taxon>
    </lineage>
</organism>
<gene>
    <name evidence="1" type="ORF">A2935_03805</name>
</gene>
<sequence length="121" mass="13965">MMSVDRREELSDLQYMHLGVLEGYSVYATPSTVMTPYNGKKVPTIVMCVAKPHEGYPSYLLFYGTKELAFLKPKEGENPLKNKSFVRNLYQHFISDVVRKFFPDFDLDEKITRGKLPTPSH</sequence>
<comment type="caution">
    <text evidence="1">The sequence shown here is derived from an EMBL/GenBank/DDBJ whole genome shotgun (WGS) entry which is preliminary data.</text>
</comment>
<accession>A0A1F8DWY0</accession>
<evidence type="ECO:0000313" key="2">
    <source>
        <dbReference type="Proteomes" id="UP000177011"/>
    </source>
</evidence>
<dbReference type="EMBL" id="MGIS01000016">
    <property type="protein sequence ID" value="OGM93012.1"/>
    <property type="molecule type" value="Genomic_DNA"/>
</dbReference>
<evidence type="ECO:0000313" key="1">
    <source>
        <dbReference type="EMBL" id="OGM93012.1"/>
    </source>
</evidence>